<proteinExistence type="predicted"/>
<feature type="transmembrane region" description="Helical" evidence="6">
    <location>
        <begin position="75"/>
        <end position="95"/>
    </location>
</feature>
<dbReference type="Proteomes" id="UP001156903">
    <property type="component" value="Unassembled WGS sequence"/>
</dbReference>
<name>A0ABQ6BX88_9BURK</name>
<dbReference type="InterPro" id="IPR036259">
    <property type="entry name" value="MFS_trans_sf"/>
</dbReference>
<feature type="transmembrane region" description="Helical" evidence="6">
    <location>
        <begin position="337"/>
        <end position="356"/>
    </location>
</feature>
<evidence type="ECO:0000256" key="1">
    <source>
        <dbReference type="ARBA" id="ARBA00004651"/>
    </source>
</evidence>
<evidence type="ECO:0000256" key="2">
    <source>
        <dbReference type="ARBA" id="ARBA00022475"/>
    </source>
</evidence>
<evidence type="ECO:0000256" key="5">
    <source>
        <dbReference type="ARBA" id="ARBA00023136"/>
    </source>
</evidence>
<keyword evidence="4 6" id="KW-1133">Transmembrane helix</keyword>
<dbReference type="RefSeq" id="WP_370465186.1">
    <property type="nucleotide sequence ID" value="NZ_BSPB01000001.1"/>
</dbReference>
<feature type="domain" description="Major facilitator superfamily (MFS) profile" evidence="7">
    <location>
        <begin position="1"/>
        <end position="385"/>
    </location>
</feature>
<dbReference type="InterPro" id="IPR050189">
    <property type="entry name" value="MFS_Efflux_Transporters"/>
</dbReference>
<accession>A0ABQ6BX88</accession>
<evidence type="ECO:0000259" key="7">
    <source>
        <dbReference type="PROSITE" id="PS50850"/>
    </source>
</evidence>
<evidence type="ECO:0000313" key="9">
    <source>
        <dbReference type="Proteomes" id="UP001156903"/>
    </source>
</evidence>
<keyword evidence="5 6" id="KW-0472">Membrane</keyword>
<dbReference type="PROSITE" id="PS50850">
    <property type="entry name" value="MFS"/>
    <property type="match status" value="1"/>
</dbReference>
<feature type="transmembrane region" description="Helical" evidence="6">
    <location>
        <begin position="133"/>
        <end position="156"/>
    </location>
</feature>
<feature type="transmembrane region" description="Helical" evidence="6">
    <location>
        <begin position="41"/>
        <end position="63"/>
    </location>
</feature>
<feature type="transmembrane region" description="Helical" evidence="6">
    <location>
        <begin position="297"/>
        <end position="316"/>
    </location>
</feature>
<gene>
    <name evidence="8" type="ORF">GCM10007935_02240</name>
</gene>
<dbReference type="InterPro" id="IPR020846">
    <property type="entry name" value="MFS_dom"/>
</dbReference>
<feature type="transmembrane region" description="Helical" evidence="6">
    <location>
        <begin position="273"/>
        <end position="291"/>
    </location>
</feature>
<comment type="caution">
    <text evidence="8">The sequence shown here is derived from an EMBL/GenBank/DDBJ whole genome shotgun (WGS) entry which is preliminary data.</text>
</comment>
<dbReference type="InterPro" id="IPR001958">
    <property type="entry name" value="Tet-R_TetA/multi-R_MdtG-like"/>
</dbReference>
<feature type="transmembrane region" description="Helical" evidence="6">
    <location>
        <begin position="238"/>
        <end position="261"/>
    </location>
</feature>
<dbReference type="EMBL" id="BSPB01000001">
    <property type="protein sequence ID" value="GLS12798.1"/>
    <property type="molecule type" value="Genomic_DNA"/>
</dbReference>
<evidence type="ECO:0000313" key="8">
    <source>
        <dbReference type="EMBL" id="GLS12798.1"/>
    </source>
</evidence>
<dbReference type="Pfam" id="PF07690">
    <property type="entry name" value="MFS_1"/>
    <property type="match status" value="1"/>
</dbReference>
<keyword evidence="3 6" id="KW-0812">Transmembrane</keyword>
<dbReference type="Gene3D" id="1.20.1250.20">
    <property type="entry name" value="MFS general substrate transporter like domains"/>
    <property type="match status" value="1"/>
</dbReference>
<keyword evidence="9" id="KW-1185">Reference proteome</keyword>
<keyword evidence="2" id="KW-1003">Cell membrane</keyword>
<evidence type="ECO:0000256" key="4">
    <source>
        <dbReference type="ARBA" id="ARBA00022989"/>
    </source>
</evidence>
<dbReference type="PRINTS" id="PR01035">
    <property type="entry name" value="TCRTETA"/>
</dbReference>
<dbReference type="InterPro" id="IPR011701">
    <property type="entry name" value="MFS"/>
</dbReference>
<protein>
    <recommendedName>
        <fullName evidence="7">Major facilitator superfamily (MFS) profile domain-containing protein</fullName>
    </recommendedName>
</protein>
<evidence type="ECO:0000256" key="6">
    <source>
        <dbReference type="SAM" id="Phobius"/>
    </source>
</evidence>
<sequence>MSRSLLPSLVRLIGSQVCVHGCMTGFRMAAPLMALREGHSAIAVGVLLALFSLAQVVLSLPAGRYADRHGLKRPLRVAVVVAVAGGALAVAWPVFGVLCLTALTSGAAAGLAVIALQRHVGALASSPAELRQVFSWLALGPSVSNFLGPFVAGLLIDAAGFRAAYLLLALLPPLALWWVRPVAELPASPRPAGAARSSSWTLLRERGFRDLMLVNWLLSSCWDVHTFLVPVIGHERGLSATVIGSILGGFALAATAIRLLMPWIAARLHEAQVITVAMVATAALFAVYPLAPSAWTMAALSVLLGLALGSVQPMVMSTLHQITPRHRHGEALGLRSMAINASSVVMPLLFGSAGALVGVGAVFWSVGGLVGVGAPLAWRLPRPEADPERVRGAGSDTAGPR</sequence>
<dbReference type="SUPFAM" id="SSF103473">
    <property type="entry name" value="MFS general substrate transporter"/>
    <property type="match status" value="1"/>
</dbReference>
<dbReference type="PANTHER" id="PTHR43124:SF3">
    <property type="entry name" value="CHLORAMPHENICOL EFFLUX PUMP RV0191"/>
    <property type="match status" value="1"/>
</dbReference>
<dbReference type="PANTHER" id="PTHR43124">
    <property type="entry name" value="PURINE EFFLUX PUMP PBUE"/>
    <property type="match status" value="1"/>
</dbReference>
<evidence type="ECO:0000256" key="3">
    <source>
        <dbReference type="ARBA" id="ARBA00022692"/>
    </source>
</evidence>
<feature type="transmembrane region" description="Helical" evidence="6">
    <location>
        <begin position="162"/>
        <end position="179"/>
    </location>
</feature>
<comment type="subcellular location">
    <subcellularLocation>
        <location evidence="1">Cell membrane</location>
        <topology evidence="1">Multi-pass membrane protein</topology>
    </subcellularLocation>
</comment>
<organism evidence="8 9">
    <name type="scientific">Hydrogenophaga electricum</name>
    <dbReference type="NCBI Taxonomy" id="1230953"/>
    <lineage>
        <taxon>Bacteria</taxon>
        <taxon>Pseudomonadati</taxon>
        <taxon>Pseudomonadota</taxon>
        <taxon>Betaproteobacteria</taxon>
        <taxon>Burkholderiales</taxon>
        <taxon>Comamonadaceae</taxon>
        <taxon>Hydrogenophaga</taxon>
    </lineage>
</organism>
<reference evidence="9" key="1">
    <citation type="journal article" date="2019" name="Int. J. Syst. Evol. Microbiol.">
        <title>The Global Catalogue of Microorganisms (GCM) 10K type strain sequencing project: providing services to taxonomists for standard genome sequencing and annotation.</title>
        <authorList>
            <consortium name="The Broad Institute Genomics Platform"/>
            <consortium name="The Broad Institute Genome Sequencing Center for Infectious Disease"/>
            <person name="Wu L."/>
            <person name="Ma J."/>
        </authorList>
    </citation>
    <scope>NUCLEOTIDE SEQUENCE [LARGE SCALE GENOMIC DNA]</scope>
    <source>
        <strain evidence="9">NBRC 109341</strain>
    </source>
</reference>